<comment type="caution">
    <text evidence="1">The sequence shown here is derived from an EMBL/GenBank/DDBJ whole genome shotgun (WGS) entry which is preliminary data.</text>
</comment>
<dbReference type="EMBL" id="DSKY01000015">
    <property type="protein sequence ID" value="HDY59147.1"/>
    <property type="molecule type" value="Genomic_DNA"/>
</dbReference>
<protein>
    <recommendedName>
        <fullName evidence="2">WG repeat-containing protein</fullName>
    </recommendedName>
</protein>
<gene>
    <name evidence="1" type="ORF">ENP86_06300</name>
</gene>
<evidence type="ECO:0008006" key="2">
    <source>
        <dbReference type="Google" id="ProtNLM"/>
    </source>
</evidence>
<proteinExistence type="predicted"/>
<accession>A0A7V1EI63</accession>
<dbReference type="AlphaFoldDB" id="A0A7V1EI63"/>
<reference evidence="1" key="1">
    <citation type="journal article" date="2020" name="mSystems">
        <title>Genome- and Community-Level Interaction Insights into Carbon Utilization and Element Cycling Functions of Hydrothermarchaeota in Hydrothermal Sediment.</title>
        <authorList>
            <person name="Zhou Z."/>
            <person name="Liu Y."/>
            <person name="Xu W."/>
            <person name="Pan J."/>
            <person name="Luo Z.H."/>
            <person name="Li M."/>
        </authorList>
    </citation>
    <scope>NUCLEOTIDE SEQUENCE [LARGE SCALE GENOMIC DNA]</scope>
    <source>
        <strain evidence="1">SpSt-258</strain>
    </source>
</reference>
<sequence>MSALLGLFIFGVNFPICTDTASQYYPAVIYGNNQYYVFWSDYRYYSSSGLYALFGARVSNTGTVLDPNGKLLFNRQAAYEPRVAFDGVNLLVALRDSC</sequence>
<evidence type="ECO:0000313" key="1">
    <source>
        <dbReference type="EMBL" id="HDY59147.1"/>
    </source>
</evidence>
<name>A0A7V1EI63_UNCW3</name>
<organism evidence="1">
    <name type="scientific">candidate division WOR-3 bacterium</name>
    <dbReference type="NCBI Taxonomy" id="2052148"/>
    <lineage>
        <taxon>Bacteria</taxon>
        <taxon>Bacteria division WOR-3</taxon>
    </lineage>
</organism>